<organism evidence="2 3">
    <name type="scientific">Bacteroides nordii CL02T12C05</name>
    <dbReference type="NCBI Taxonomy" id="997884"/>
    <lineage>
        <taxon>Bacteria</taxon>
        <taxon>Pseudomonadati</taxon>
        <taxon>Bacteroidota</taxon>
        <taxon>Bacteroidia</taxon>
        <taxon>Bacteroidales</taxon>
        <taxon>Bacteroidaceae</taxon>
        <taxon>Bacteroides</taxon>
    </lineage>
</organism>
<comment type="caution">
    <text evidence="2">The sequence shown here is derived from an EMBL/GenBank/DDBJ whole genome shotgun (WGS) entry which is preliminary data.</text>
</comment>
<keyword evidence="1" id="KW-1133">Transmembrane helix</keyword>
<dbReference type="Proteomes" id="UP000003089">
    <property type="component" value="Unassembled WGS sequence"/>
</dbReference>
<dbReference type="EMBL" id="AGXS01000005">
    <property type="protein sequence ID" value="EIY54371.1"/>
    <property type="molecule type" value="Genomic_DNA"/>
</dbReference>
<protein>
    <recommendedName>
        <fullName evidence="4">Secretion system C-terminal sorting domain-containing protein</fullName>
    </recommendedName>
</protein>
<reference evidence="2 3" key="1">
    <citation type="submission" date="2012-02" db="EMBL/GenBank/DDBJ databases">
        <title>The Genome Sequence of Bacteroides nordii CL02T12C05.</title>
        <authorList>
            <consortium name="The Broad Institute Genome Sequencing Platform"/>
            <person name="Earl A."/>
            <person name="Ward D."/>
            <person name="Feldgarden M."/>
            <person name="Gevers D."/>
            <person name="Zitomersky N.L."/>
            <person name="Coyne M.J."/>
            <person name="Comstock L.E."/>
            <person name="Young S.K."/>
            <person name="Zeng Q."/>
            <person name="Gargeya S."/>
            <person name="Fitzgerald M."/>
            <person name="Haas B."/>
            <person name="Abouelleil A."/>
            <person name="Alvarado L."/>
            <person name="Arachchi H.M."/>
            <person name="Berlin A."/>
            <person name="Chapman S.B."/>
            <person name="Gearin G."/>
            <person name="Goldberg J."/>
            <person name="Griggs A."/>
            <person name="Gujja S."/>
            <person name="Hansen M."/>
            <person name="Heiman D."/>
            <person name="Howarth C."/>
            <person name="Larimer J."/>
            <person name="Lui A."/>
            <person name="MacDonald P.J.P."/>
            <person name="McCowen C."/>
            <person name="Montmayeur A."/>
            <person name="Murphy C."/>
            <person name="Neiman D."/>
            <person name="Pearson M."/>
            <person name="Priest M."/>
            <person name="Roberts A."/>
            <person name="Saif S."/>
            <person name="Shea T."/>
            <person name="Sisk P."/>
            <person name="Stolte C."/>
            <person name="Sykes S."/>
            <person name="Wortman J."/>
            <person name="Nusbaum C."/>
            <person name="Birren B."/>
        </authorList>
    </citation>
    <scope>NUCLEOTIDE SEQUENCE [LARGE SCALE GENOMIC DNA]</scope>
    <source>
        <strain evidence="2 3">CL02T12C05</strain>
    </source>
</reference>
<keyword evidence="3" id="KW-1185">Reference proteome</keyword>
<name>I9SEQ1_9BACE</name>
<dbReference type="eggNOG" id="ENOG502ZE06">
    <property type="taxonomic scope" value="Bacteria"/>
</dbReference>
<evidence type="ECO:0008006" key="4">
    <source>
        <dbReference type="Google" id="ProtNLM"/>
    </source>
</evidence>
<sequence length="385" mass="44113">MSRLFRGISCNLFYSISSNFILLLLLLPANLLYSQTLLELENSCILESGIQVKKQVFCTNDNGGLKGQNVLWDFSNWKLINQNYTSKYFDTGLNSISKYEHRTFYNYKLNNDTLFLCGYRNSTTNVSYLLPEVSLVYPFGYGDSISSYFYGVGDYSNHVGLQIYGKKDICADAFGTLILPSGDTVSNVIRLHSEKIMQYRFDSGIFLELDSLSVPPMDSIINYLSNNSDLIRMDVFEWYIEGYCKPIFETVKNTVYKSGKPYKYFSTAFYCPIDELEGVDIGIQLAKKTDKTPPINTLDGEMVDFNSFLDKEGRNILLEYNSIEGATIDVMLFDIQGRLLFRDKSLEQNSGKYNFCIDISQYAQTEFVVRLSINEKTYSKKVFVK</sequence>
<accession>I9SEQ1</accession>
<dbReference type="HOGENOM" id="CLU_061735_0_0_10"/>
<feature type="transmembrane region" description="Helical" evidence="1">
    <location>
        <begin position="12"/>
        <end position="33"/>
    </location>
</feature>
<keyword evidence="1" id="KW-0812">Transmembrane</keyword>
<evidence type="ECO:0000313" key="2">
    <source>
        <dbReference type="EMBL" id="EIY54371.1"/>
    </source>
</evidence>
<dbReference type="GeneID" id="69504494"/>
<dbReference type="STRING" id="997884.HMPREF1068_00447"/>
<gene>
    <name evidence="2" type="ORF">HMPREF1068_00447</name>
</gene>
<dbReference type="PATRIC" id="fig|997884.3.peg.462"/>
<evidence type="ECO:0000313" key="3">
    <source>
        <dbReference type="Proteomes" id="UP000003089"/>
    </source>
</evidence>
<evidence type="ECO:0000256" key="1">
    <source>
        <dbReference type="SAM" id="Phobius"/>
    </source>
</evidence>
<dbReference type="RefSeq" id="WP_007483313.1">
    <property type="nucleotide sequence ID" value="NZ_JH724314.1"/>
</dbReference>
<keyword evidence="1" id="KW-0472">Membrane</keyword>
<proteinExistence type="predicted"/>
<dbReference type="AlphaFoldDB" id="I9SEQ1"/>